<organism evidence="2 3">
    <name type="scientific">Candidatus Solincola sediminis</name>
    <dbReference type="NCBI Taxonomy" id="1797199"/>
    <lineage>
        <taxon>Bacteria</taxon>
        <taxon>Bacillati</taxon>
        <taxon>Actinomycetota</taxon>
        <taxon>Candidatus Geothermincolia</taxon>
        <taxon>Candidatus Geothermincolales</taxon>
        <taxon>Candidatus Geothermincolaceae</taxon>
        <taxon>Candidatus Solincola</taxon>
    </lineage>
</organism>
<evidence type="ECO:0000259" key="1">
    <source>
        <dbReference type="PROSITE" id="PS51186"/>
    </source>
</evidence>
<feature type="domain" description="N-acetyltransferase" evidence="1">
    <location>
        <begin position="2"/>
        <end position="151"/>
    </location>
</feature>
<name>A0A1F2WGH6_9ACTN</name>
<dbReference type="Pfam" id="PF13527">
    <property type="entry name" value="Acetyltransf_9"/>
    <property type="match status" value="1"/>
</dbReference>
<dbReference type="InterPro" id="IPR016181">
    <property type="entry name" value="Acyl_CoA_acyltransferase"/>
</dbReference>
<dbReference type="AlphaFoldDB" id="A0A1F2WGH6"/>
<gene>
    <name evidence="2" type="ORF">A2Y75_04335</name>
</gene>
<evidence type="ECO:0000313" key="2">
    <source>
        <dbReference type="EMBL" id="OFW55954.1"/>
    </source>
</evidence>
<dbReference type="Gene3D" id="3.40.630.30">
    <property type="match status" value="1"/>
</dbReference>
<dbReference type="InterPro" id="IPR000182">
    <property type="entry name" value="GNAT_dom"/>
</dbReference>
<proteinExistence type="predicted"/>
<dbReference type="SUPFAM" id="SSF55729">
    <property type="entry name" value="Acyl-CoA N-acyltransferases (Nat)"/>
    <property type="match status" value="1"/>
</dbReference>
<evidence type="ECO:0000313" key="3">
    <source>
        <dbReference type="Proteomes" id="UP000177876"/>
    </source>
</evidence>
<dbReference type="STRING" id="1797197.A2Y75_04335"/>
<dbReference type="Proteomes" id="UP000177876">
    <property type="component" value="Unassembled WGS sequence"/>
</dbReference>
<comment type="caution">
    <text evidence="2">The sequence shown here is derived from an EMBL/GenBank/DDBJ whole genome shotgun (WGS) entry which is preliminary data.</text>
</comment>
<accession>A0A1F2WGH6</accession>
<dbReference type="CDD" id="cd04301">
    <property type="entry name" value="NAT_SF"/>
    <property type="match status" value="1"/>
</dbReference>
<keyword evidence="2" id="KW-0808">Transferase</keyword>
<dbReference type="PROSITE" id="PS51186">
    <property type="entry name" value="GNAT"/>
    <property type="match status" value="1"/>
</dbReference>
<dbReference type="EMBL" id="MELK01000050">
    <property type="protein sequence ID" value="OFW55954.1"/>
    <property type="molecule type" value="Genomic_DNA"/>
</dbReference>
<sequence>MLTIGAERKEDIPSIREINLQAFGQEDEALLVERLRNSPSFIPQLSLVAYENGRAVGHAMFTHLKIDAGSGSIPALGLAPVAVLPAYQNQGMGRALIERGINDSREMGHEIVIVVGHPEYYPRFGFKPARAAGLECLFPVPDEAFMVLELTVDALDGISGTVVYPPEFHPCDFSPPKADQS</sequence>
<reference evidence="2 3" key="1">
    <citation type="journal article" date="2016" name="Nat. Commun.">
        <title>Thousands of microbial genomes shed light on interconnected biogeochemical processes in an aquifer system.</title>
        <authorList>
            <person name="Anantharaman K."/>
            <person name="Brown C.T."/>
            <person name="Hug L.A."/>
            <person name="Sharon I."/>
            <person name="Castelle C.J."/>
            <person name="Probst A.J."/>
            <person name="Thomas B.C."/>
            <person name="Singh A."/>
            <person name="Wilkins M.J."/>
            <person name="Karaoz U."/>
            <person name="Brodie E.L."/>
            <person name="Williams K.H."/>
            <person name="Hubbard S.S."/>
            <person name="Banfield J.F."/>
        </authorList>
    </citation>
    <scope>NUCLEOTIDE SEQUENCE [LARGE SCALE GENOMIC DNA]</scope>
</reference>
<protein>
    <submittedName>
        <fullName evidence="2">GNAT family N-acetyltransferase</fullName>
    </submittedName>
</protein>
<dbReference type="GO" id="GO:0016747">
    <property type="term" value="F:acyltransferase activity, transferring groups other than amino-acyl groups"/>
    <property type="evidence" value="ECO:0007669"/>
    <property type="project" value="InterPro"/>
</dbReference>